<keyword evidence="2" id="KW-0812">Transmembrane</keyword>
<evidence type="ECO:0000313" key="3">
    <source>
        <dbReference type="EMBL" id="CAJ2508277.1"/>
    </source>
</evidence>
<evidence type="ECO:0000256" key="2">
    <source>
        <dbReference type="SAM" id="Phobius"/>
    </source>
</evidence>
<sequence>MSTCYYPDGTISTDTPCNTTAIESACCAPNAICLGGGVCWDGAGLARGACTSKDWTDPACFQHCKDASPSTGAPLQFCGISNYNAMYACYNQSTYQCVASNNGRFALDTAAASLVLRPTQLAALNAEATSTSTSTSTSSRLGNAGAASSSIGYAASSSRSIANPASASSSIANAAGASSGIGNVTTNGVARAYTAGDMAAVGAGVGVPLALALAAALIMLRREKRRSERKEAEKTQWIWRDDQGDSVGKEELQTHERPVELDGNRGTYELPVYGP</sequence>
<dbReference type="Proteomes" id="UP001295740">
    <property type="component" value="Unassembled WGS sequence"/>
</dbReference>
<feature type="transmembrane region" description="Helical" evidence="2">
    <location>
        <begin position="198"/>
        <end position="220"/>
    </location>
</feature>
<comment type="caution">
    <text evidence="3">The sequence shown here is derived from an EMBL/GenBank/DDBJ whole genome shotgun (WGS) entry which is preliminary data.</text>
</comment>
<keyword evidence="2" id="KW-1133">Transmembrane helix</keyword>
<keyword evidence="4" id="KW-1185">Reference proteome</keyword>
<evidence type="ECO:0000256" key="1">
    <source>
        <dbReference type="SAM" id="MobiDB-lite"/>
    </source>
</evidence>
<accession>A0AAI8VPD8</accession>
<protein>
    <submittedName>
        <fullName evidence="3">Uu.00g094630.m01.CDS01</fullName>
    </submittedName>
</protein>
<feature type="region of interest" description="Disordered" evidence="1">
    <location>
        <begin position="247"/>
        <end position="275"/>
    </location>
</feature>
<reference evidence="3" key="1">
    <citation type="submission" date="2023-10" db="EMBL/GenBank/DDBJ databases">
        <authorList>
            <person name="Hackl T."/>
        </authorList>
    </citation>
    <scope>NUCLEOTIDE SEQUENCE</scope>
</reference>
<name>A0AAI8VPD8_9PEZI</name>
<proteinExistence type="predicted"/>
<keyword evidence="2" id="KW-0472">Membrane</keyword>
<organism evidence="3 4">
    <name type="scientific">Anthostomella pinea</name>
    <dbReference type="NCBI Taxonomy" id="933095"/>
    <lineage>
        <taxon>Eukaryota</taxon>
        <taxon>Fungi</taxon>
        <taxon>Dikarya</taxon>
        <taxon>Ascomycota</taxon>
        <taxon>Pezizomycotina</taxon>
        <taxon>Sordariomycetes</taxon>
        <taxon>Xylariomycetidae</taxon>
        <taxon>Xylariales</taxon>
        <taxon>Xylariaceae</taxon>
        <taxon>Anthostomella</taxon>
    </lineage>
</organism>
<evidence type="ECO:0000313" key="4">
    <source>
        <dbReference type="Proteomes" id="UP001295740"/>
    </source>
</evidence>
<feature type="compositionally biased region" description="Basic and acidic residues" evidence="1">
    <location>
        <begin position="247"/>
        <end position="263"/>
    </location>
</feature>
<gene>
    <name evidence="3" type="ORF">KHLLAP_LOCUS8745</name>
</gene>
<dbReference type="EMBL" id="CAUWAG010000010">
    <property type="protein sequence ID" value="CAJ2508277.1"/>
    <property type="molecule type" value="Genomic_DNA"/>
</dbReference>
<dbReference type="AlphaFoldDB" id="A0AAI8VPD8"/>